<feature type="compositionally biased region" description="Low complexity" evidence="2">
    <location>
        <begin position="824"/>
        <end position="837"/>
    </location>
</feature>
<keyword evidence="1" id="KW-0539">Nucleus</keyword>
<dbReference type="GO" id="GO:0005634">
    <property type="term" value="C:nucleus"/>
    <property type="evidence" value="ECO:0007669"/>
    <property type="project" value="UniProtKB-SubCell"/>
</dbReference>
<dbReference type="EMBL" id="JAJJHW010003409">
    <property type="protein sequence ID" value="KAH8360070.1"/>
    <property type="molecule type" value="Genomic_DNA"/>
</dbReference>
<gene>
    <name evidence="4" type="ORF">KR093_010461</name>
</gene>
<comment type="subcellular location">
    <subcellularLocation>
        <location evidence="1">Nucleus</location>
    </subcellularLocation>
</comment>
<feature type="compositionally biased region" description="Acidic residues" evidence="2">
    <location>
        <begin position="623"/>
        <end position="640"/>
    </location>
</feature>
<feature type="compositionally biased region" description="Low complexity" evidence="2">
    <location>
        <begin position="497"/>
        <end position="507"/>
    </location>
</feature>
<keyword evidence="5" id="KW-1185">Reference proteome</keyword>
<name>A0AAD4PHA5_9MUSC</name>
<feature type="region of interest" description="Disordered" evidence="2">
    <location>
        <begin position="1060"/>
        <end position="1102"/>
    </location>
</feature>
<feature type="compositionally biased region" description="Basic and acidic residues" evidence="2">
    <location>
        <begin position="476"/>
        <end position="485"/>
    </location>
</feature>
<protein>
    <recommendedName>
        <fullName evidence="3">BESS domain-containing protein</fullName>
    </recommendedName>
</protein>
<feature type="region of interest" description="Disordered" evidence="2">
    <location>
        <begin position="476"/>
        <end position="554"/>
    </location>
</feature>
<feature type="region of interest" description="Disordered" evidence="2">
    <location>
        <begin position="100"/>
        <end position="119"/>
    </location>
</feature>
<feature type="region of interest" description="Disordered" evidence="2">
    <location>
        <begin position="1209"/>
        <end position="1231"/>
    </location>
</feature>
<feature type="compositionally biased region" description="Polar residues" evidence="2">
    <location>
        <begin position="985"/>
        <end position="1005"/>
    </location>
</feature>
<dbReference type="Proteomes" id="UP001200034">
    <property type="component" value="Unassembled WGS sequence"/>
</dbReference>
<evidence type="ECO:0000313" key="5">
    <source>
        <dbReference type="Proteomes" id="UP001200034"/>
    </source>
</evidence>
<dbReference type="Pfam" id="PF02944">
    <property type="entry name" value="BESS"/>
    <property type="match status" value="1"/>
</dbReference>
<evidence type="ECO:0000259" key="3">
    <source>
        <dbReference type="PROSITE" id="PS51031"/>
    </source>
</evidence>
<feature type="compositionally biased region" description="Acidic residues" evidence="2">
    <location>
        <begin position="133"/>
        <end position="157"/>
    </location>
</feature>
<organism evidence="4 5">
    <name type="scientific">Drosophila rubida</name>
    <dbReference type="NCBI Taxonomy" id="30044"/>
    <lineage>
        <taxon>Eukaryota</taxon>
        <taxon>Metazoa</taxon>
        <taxon>Ecdysozoa</taxon>
        <taxon>Arthropoda</taxon>
        <taxon>Hexapoda</taxon>
        <taxon>Insecta</taxon>
        <taxon>Pterygota</taxon>
        <taxon>Neoptera</taxon>
        <taxon>Endopterygota</taxon>
        <taxon>Diptera</taxon>
        <taxon>Brachycera</taxon>
        <taxon>Muscomorpha</taxon>
        <taxon>Ephydroidea</taxon>
        <taxon>Drosophilidae</taxon>
        <taxon>Drosophila</taxon>
    </lineage>
</organism>
<feature type="compositionally biased region" description="Polar residues" evidence="2">
    <location>
        <begin position="1212"/>
        <end position="1231"/>
    </location>
</feature>
<feature type="non-terminal residue" evidence="4">
    <location>
        <position position="1231"/>
    </location>
</feature>
<evidence type="ECO:0000256" key="1">
    <source>
        <dbReference type="PROSITE-ProRule" id="PRU00371"/>
    </source>
</evidence>
<feature type="region of interest" description="Disordered" evidence="2">
    <location>
        <begin position="615"/>
        <end position="647"/>
    </location>
</feature>
<sequence length="1231" mass="138891">RKSPEQQKSKNCNDAGNDKMASPSITIKRLRQPGEHELRIMEVGCASITEEPAAIELNDESIEVDNMTLASELQTVPVATNNNNSETDALQSVRFPAKPEAISDVESSNSYHGPDPMGLLQRIDANRNLHDGVEDDDDDEDDEDDDEETDADVDGEENSSIASHNGNDAERWQSWMKRWPWVLHEESDGDFAFCLYCNVVINVNRHISYVQQHNLSLYHQERENNYVAFKNSEKQTVSEEHEVKYELGSNEYIKAMKKKRVDEVDALNNFNWERWLKWHSWLERIQPSGTIGLCKCCNIRMNVEFVYLRKRHEISKGHRDALRQQEIESNASRKRKRSASPVNMNAENEPEARSSSAKRPFEDASVPAVVDSGVETADPSDFCELLPDTTPQQCRCTVCDCRMAISSFMRHLKTKVHCNNLQSQRRNSLSKLERGIWAQYGDKHPWLVADPKDPTMAYCHVCSRRFMYGHSEIKRKTHENSEKHQAALTAAGTTNIENPSNETNSEQSESEESSAESDSVGSDEDYVEADARLSTSKTSPVGYKERTNTVHKSKQMVRHYSWLRYTKDRKTQICKYCRVRFHSESNKSRHELTTLHKKLVQQFNERKAARLRQVEKQRKLTENPDDEEEDQSNSDADASDAEEKKVNTEVKITAQVQAKATSRKPVSNRVPTSMHGKVMVWKDRFPWLSYKRAEQRSNYGWCKLCEVSVFIPSFKIAAKHQRSSRHVRLRLERKRRAAQIAAGGVSMATATAAALATGEAKHKAAMAELQAKYSWLEADATDENHCHCKICDARLPIKVFYLRQHDGSRKHADHVERLKNSSETAAAPAVAEEPQQTNMDVDQDSDGALSVKSEDSTLEQSGSKRSRRSADMRRVLRALRASLGKRNEERSQIDMAKDMICSSFDIVHRLRALERGSEASSASPMRPQAEPQTIATPARDTIDLFLDSISQTMKTLPSDLAAEGKVKIMQIVCNLELRNIRRTQTDTAATNKQPDSVAMETTENVAPSREDLNDDQPMPTETIEAIPDSPESASSSVVIDEQFNEAPTRMQLQRVNSNQTVNSLSDVTPTTTQRMRHSLDDNPSKGNAATTTSATVSNGRSKEVPVNIRRILPSTVQVGSKPEQLDKVRVVSMDKLTNPVPNQNNNTRNSGNVVNLNAQSQQKQQQINRSSTINTPTSSTAAKYAEINNAAFIRKIRLNNGVATKVVPYQRAPQNAQEQRQSSPTKKQQSQ</sequence>
<dbReference type="PANTHER" id="PTHR13275">
    <property type="entry name" value="YL-1 PROTEIN TRANSCRIPTION FACTOR-LIKE 1"/>
    <property type="match status" value="1"/>
</dbReference>
<feature type="region of interest" description="Disordered" evidence="2">
    <location>
        <begin position="129"/>
        <end position="167"/>
    </location>
</feature>
<evidence type="ECO:0000256" key="2">
    <source>
        <dbReference type="SAM" id="MobiDB-lite"/>
    </source>
</evidence>
<dbReference type="InterPro" id="IPR004210">
    <property type="entry name" value="BESS_motif"/>
</dbReference>
<dbReference type="AlphaFoldDB" id="A0AAD4PHA5"/>
<feature type="domain" description="BESS" evidence="3">
    <location>
        <begin position="939"/>
        <end position="978"/>
    </location>
</feature>
<accession>A0AAD4PHA5</accession>
<evidence type="ECO:0000313" key="4">
    <source>
        <dbReference type="EMBL" id="KAH8360070.1"/>
    </source>
</evidence>
<feature type="region of interest" description="Disordered" evidence="2">
    <location>
        <begin position="810"/>
        <end position="871"/>
    </location>
</feature>
<feature type="non-terminal residue" evidence="4">
    <location>
        <position position="1"/>
    </location>
</feature>
<reference evidence="4" key="1">
    <citation type="journal article" date="2021" name="Mol. Ecol. Resour.">
        <title>Phylogenomic analyses of the genus Drosophila reveals genomic signals of climate adaptation.</title>
        <authorList>
            <person name="Li F."/>
            <person name="Rane R.V."/>
            <person name="Luria V."/>
            <person name="Xiong Z."/>
            <person name="Chen J."/>
            <person name="Li Z."/>
            <person name="Catullo R.A."/>
            <person name="Griffin P.C."/>
            <person name="Schiffer M."/>
            <person name="Pearce S."/>
            <person name="Lee S.F."/>
            <person name="McElroy K."/>
            <person name="Stocker A."/>
            <person name="Shirriffs J."/>
            <person name="Cockerell F."/>
            <person name="Coppin C."/>
            <person name="Sgro C.M."/>
            <person name="Karger A."/>
            <person name="Cain J.W."/>
            <person name="Weber J.A."/>
            <person name="Santpere G."/>
            <person name="Kirschner M.W."/>
            <person name="Hoffmann A.A."/>
            <person name="Oakeshott J.G."/>
            <person name="Zhang G."/>
        </authorList>
    </citation>
    <scope>NUCLEOTIDE SEQUENCE</scope>
    <source>
        <strain evidence="4">BGI-SZ-2011g</strain>
    </source>
</reference>
<comment type="caution">
    <text evidence="4">The sequence shown here is derived from an EMBL/GenBank/DDBJ whole genome shotgun (WGS) entry which is preliminary data.</text>
</comment>
<feature type="region of interest" description="Disordered" evidence="2">
    <location>
        <begin position="318"/>
        <end position="362"/>
    </location>
</feature>
<feature type="compositionally biased region" description="Polar residues" evidence="2">
    <location>
        <begin position="1060"/>
        <end position="1073"/>
    </location>
</feature>
<dbReference type="GO" id="GO:0003677">
    <property type="term" value="F:DNA binding"/>
    <property type="evidence" value="ECO:0007669"/>
    <property type="project" value="InterPro"/>
</dbReference>
<feature type="compositionally biased region" description="Acidic residues" evidence="2">
    <location>
        <begin position="508"/>
        <end position="528"/>
    </location>
</feature>
<feature type="compositionally biased region" description="Basic and acidic residues" evidence="2">
    <location>
        <begin position="810"/>
        <end position="820"/>
    </location>
</feature>
<dbReference type="PANTHER" id="PTHR13275:SF4">
    <property type="entry name" value="VACUOLAR PROTEIN SORTING-ASSOCIATED PROTEIN 72 HOMOLOG"/>
    <property type="match status" value="1"/>
</dbReference>
<dbReference type="PROSITE" id="PS51031">
    <property type="entry name" value="BESS"/>
    <property type="match status" value="1"/>
</dbReference>
<feature type="region of interest" description="Disordered" evidence="2">
    <location>
        <begin position="1"/>
        <end position="33"/>
    </location>
</feature>
<feature type="region of interest" description="Disordered" evidence="2">
    <location>
        <begin position="985"/>
        <end position="1018"/>
    </location>
</feature>
<proteinExistence type="predicted"/>